<comment type="subcellular location">
    <subcellularLocation>
        <location evidence="1">Cell membrane</location>
        <topology evidence="1">Multi-pass membrane protein</topology>
    </subcellularLocation>
</comment>
<evidence type="ECO:0000256" key="5">
    <source>
        <dbReference type="ARBA" id="ARBA00022989"/>
    </source>
</evidence>
<evidence type="ECO:0000256" key="3">
    <source>
        <dbReference type="ARBA" id="ARBA00022475"/>
    </source>
</evidence>
<dbReference type="EMBL" id="AZEC01000017">
    <property type="protein sequence ID" value="KRL09631.1"/>
    <property type="molecule type" value="Genomic_DNA"/>
</dbReference>
<keyword evidence="9" id="KW-1185">Reference proteome</keyword>
<evidence type="ECO:0000313" key="9">
    <source>
        <dbReference type="Proteomes" id="UP000051330"/>
    </source>
</evidence>
<proteinExistence type="inferred from homology"/>
<keyword evidence="4 7" id="KW-0812">Transmembrane</keyword>
<dbReference type="AlphaFoldDB" id="A0A0R1MNS9"/>
<name>A0A0R1MNS9_9LACO</name>
<feature type="transmembrane region" description="Helical" evidence="7">
    <location>
        <begin position="6"/>
        <end position="23"/>
    </location>
</feature>
<evidence type="ECO:0000256" key="1">
    <source>
        <dbReference type="ARBA" id="ARBA00004651"/>
    </source>
</evidence>
<comment type="caution">
    <text evidence="8">The sequence shown here is derived from an EMBL/GenBank/DDBJ whole genome shotgun (WGS) entry which is preliminary data.</text>
</comment>
<dbReference type="Proteomes" id="UP000051330">
    <property type="component" value="Unassembled WGS sequence"/>
</dbReference>
<feature type="transmembrane region" description="Helical" evidence="7">
    <location>
        <begin position="54"/>
        <end position="78"/>
    </location>
</feature>
<keyword evidence="5 7" id="KW-1133">Transmembrane helix</keyword>
<dbReference type="OrthoDB" id="1632160at2"/>
<comment type="similarity">
    <text evidence="2">Belongs to the UPF0410 family.</text>
</comment>
<dbReference type="RefSeq" id="WP_057822217.1">
    <property type="nucleotide sequence ID" value="NZ_AZEC01000017.1"/>
</dbReference>
<dbReference type="PATRIC" id="fig|1423792.3.peg.1097"/>
<evidence type="ECO:0000256" key="6">
    <source>
        <dbReference type="ARBA" id="ARBA00023136"/>
    </source>
</evidence>
<feature type="transmembrane region" description="Helical" evidence="7">
    <location>
        <begin position="30"/>
        <end position="48"/>
    </location>
</feature>
<keyword evidence="3" id="KW-1003">Cell membrane</keyword>
<dbReference type="STRING" id="1423792.FD09_GL001077"/>
<organism evidence="8 9">
    <name type="scientific">Schleiferilactobacillus perolens DSM 12744</name>
    <dbReference type="NCBI Taxonomy" id="1423792"/>
    <lineage>
        <taxon>Bacteria</taxon>
        <taxon>Bacillati</taxon>
        <taxon>Bacillota</taxon>
        <taxon>Bacilli</taxon>
        <taxon>Lactobacillales</taxon>
        <taxon>Lactobacillaceae</taxon>
        <taxon>Schleiferilactobacillus</taxon>
    </lineage>
</organism>
<sequence length="87" mass="8840">MLHWLWTLLVGAIIGVIAGAITGRSIPGGWIGNIIAGLVGAWLGQALLSSWGPQLAGMAIIPSILGAVLLVLIVSFILGRTGKSAKA</sequence>
<dbReference type="PANTHER" id="PTHR33884:SF3">
    <property type="entry name" value="UPF0410 PROTEIN YMGE"/>
    <property type="match status" value="1"/>
</dbReference>
<keyword evidence="6 7" id="KW-0472">Membrane</keyword>
<evidence type="ECO:0000313" key="8">
    <source>
        <dbReference type="EMBL" id="KRL09631.1"/>
    </source>
</evidence>
<evidence type="ECO:0000256" key="7">
    <source>
        <dbReference type="SAM" id="Phobius"/>
    </source>
</evidence>
<evidence type="ECO:0000256" key="4">
    <source>
        <dbReference type="ARBA" id="ARBA00022692"/>
    </source>
</evidence>
<evidence type="ECO:0008006" key="10">
    <source>
        <dbReference type="Google" id="ProtNLM"/>
    </source>
</evidence>
<protein>
    <recommendedName>
        <fullName evidence="10">Transglycosylase associated protein</fullName>
    </recommendedName>
</protein>
<reference evidence="8 9" key="1">
    <citation type="journal article" date="2015" name="Genome Announc.">
        <title>Expanding the biotechnology potential of lactobacilli through comparative genomics of 213 strains and associated genera.</title>
        <authorList>
            <person name="Sun Z."/>
            <person name="Harris H.M."/>
            <person name="McCann A."/>
            <person name="Guo C."/>
            <person name="Argimon S."/>
            <person name="Zhang W."/>
            <person name="Yang X."/>
            <person name="Jeffery I.B."/>
            <person name="Cooney J.C."/>
            <person name="Kagawa T.F."/>
            <person name="Liu W."/>
            <person name="Song Y."/>
            <person name="Salvetti E."/>
            <person name="Wrobel A."/>
            <person name="Rasinkangas P."/>
            <person name="Parkhill J."/>
            <person name="Rea M.C."/>
            <person name="O'Sullivan O."/>
            <person name="Ritari J."/>
            <person name="Douillard F.P."/>
            <person name="Paul Ross R."/>
            <person name="Yang R."/>
            <person name="Briner A.E."/>
            <person name="Felis G.E."/>
            <person name="de Vos W.M."/>
            <person name="Barrangou R."/>
            <person name="Klaenhammer T.R."/>
            <person name="Caufield P.W."/>
            <person name="Cui Y."/>
            <person name="Zhang H."/>
            <person name="O'Toole P.W."/>
        </authorList>
    </citation>
    <scope>NUCLEOTIDE SEQUENCE [LARGE SCALE GENOMIC DNA]</scope>
    <source>
        <strain evidence="8 9">DSM 12744</strain>
    </source>
</reference>
<accession>A0A0R1MNS9</accession>
<gene>
    <name evidence="8" type="ORF">FD09_GL001077</name>
</gene>
<dbReference type="InterPro" id="IPR007341">
    <property type="entry name" value="Transgly_assoc"/>
</dbReference>
<evidence type="ECO:0000256" key="2">
    <source>
        <dbReference type="ARBA" id="ARBA00011006"/>
    </source>
</evidence>
<dbReference type="Pfam" id="PF04226">
    <property type="entry name" value="Transgly_assoc"/>
    <property type="match status" value="1"/>
</dbReference>
<dbReference type="GO" id="GO:0005886">
    <property type="term" value="C:plasma membrane"/>
    <property type="evidence" value="ECO:0007669"/>
    <property type="project" value="UniProtKB-SubCell"/>
</dbReference>
<dbReference type="PANTHER" id="PTHR33884">
    <property type="entry name" value="UPF0410 PROTEIN YMGE"/>
    <property type="match status" value="1"/>
</dbReference>